<dbReference type="OrthoDB" id="10262413at2759"/>
<evidence type="ECO:0000259" key="1">
    <source>
        <dbReference type="Pfam" id="PF01370"/>
    </source>
</evidence>
<dbReference type="GO" id="GO:0004029">
    <property type="term" value="F:aldehyde dehydrogenase (NAD+) activity"/>
    <property type="evidence" value="ECO:0007669"/>
    <property type="project" value="TreeGrafter"/>
</dbReference>
<reference evidence="2" key="2">
    <citation type="journal article" date="2022" name="Microb. Genom.">
        <title>A chromosome-scale genome assembly of the tomato pathogen Cladosporium fulvum reveals a compartmentalized genome architecture and the presence of a dispensable chromosome.</title>
        <authorList>
            <person name="Zaccaron A.Z."/>
            <person name="Chen L.H."/>
            <person name="Samaras A."/>
            <person name="Stergiopoulos I."/>
        </authorList>
    </citation>
    <scope>NUCLEOTIDE SEQUENCE</scope>
    <source>
        <strain evidence="2">Race5_Kim</strain>
    </source>
</reference>
<sequence>MHVFVTGASGFIGQAVTKELVAHGHQVLGLVRSDAGAEIVRKAGGEPFQGSLTDLESLKKGAAATEGTIHLAFIHDFAGGIDSYVKACDTDRAAITAMGEVLAGTGKALIIAGGTLGLQEGVLGTEDLEDEKGAAFGGRSRNAEMVKDLSREKNIRGIVVRLAPVVHEAGHGGFLELLKDSAHKNGWSGYIDEGQTVWPAMHRQDGAALFRLILDKGRAGATYHGVGEGSVQMKDLATAVGKKLGISVMSKTVEEAGKTMGFAAHVITKDNPCSSKKTQKELGWTPVHRGLLAEVEASDMA</sequence>
<dbReference type="PANTHER" id="PTHR48079:SF9">
    <property type="entry name" value="PUTATIVE-RELATED"/>
    <property type="match status" value="1"/>
</dbReference>
<dbReference type="PANTHER" id="PTHR48079">
    <property type="entry name" value="PROTEIN YEEZ"/>
    <property type="match status" value="1"/>
</dbReference>
<dbReference type="AlphaFoldDB" id="A0A9Q8UTU3"/>
<name>A0A9Q8UTU3_PASFU</name>
<gene>
    <name evidence="2" type="ORF">CLAFUR5_09031</name>
</gene>
<dbReference type="RefSeq" id="XP_047766650.1">
    <property type="nucleotide sequence ID" value="XM_047908179.1"/>
</dbReference>
<proteinExistence type="predicted"/>
<dbReference type="Proteomes" id="UP000756132">
    <property type="component" value="Chromosome 9"/>
</dbReference>
<dbReference type="KEGG" id="ffu:CLAFUR5_09031"/>
<feature type="domain" description="NAD-dependent epimerase/dehydratase" evidence="1">
    <location>
        <begin position="3"/>
        <end position="222"/>
    </location>
</feature>
<dbReference type="CDD" id="cd05262">
    <property type="entry name" value="SDR_a7"/>
    <property type="match status" value="1"/>
</dbReference>
<dbReference type="Pfam" id="PF01370">
    <property type="entry name" value="Epimerase"/>
    <property type="match status" value="1"/>
</dbReference>
<dbReference type="SUPFAM" id="SSF51735">
    <property type="entry name" value="NAD(P)-binding Rossmann-fold domains"/>
    <property type="match status" value="1"/>
</dbReference>
<dbReference type="InterPro" id="IPR051783">
    <property type="entry name" value="NAD(P)-dependent_oxidoreduct"/>
</dbReference>
<evidence type="ECO:0000313" key="3">
    <source>
        <dbReference type="Proteomes" id="UP000756132"/>
    </source>
</evidence>
<dbReference type="EMBL" id="CP090171">
    <property type="protein sequence ID" value="UJO22284.1"/>
    <property type="molecule type" value="Genomic_DNA"/>
</dbReference>
<protein>
    <recommendedName>
        <fullName evidence="1">NAD-dependent epimerase/dehydratase domain-containing protein</fullName>
    </recommendedName>
</protein>
<keyword evidence="3" id="KW-1185">Reference proteome</keyword>
<dbReference type="GO" id="GO:0005737">
    <property type="term" value="C:cytoplasm"/>
    <property type="evidence" value="ECO:0007669"/>
    <property type="project" value="TreeGrafter"/>
</dbReference>
<dbReference type="InterPro" id="IPR036291">
    <property type="entry name" value="NAD(P)-bd_dom_sf"/>
</dbReference>
<organism evidence="2 3">
    <name type="scientific">Passalora fulva</name>
    <name type="common">Tomato leaf mold</name>
    <name type="synonym">Cladosporium fulvum</name>
    <dbReference type="NCBI Taxonomy" id="5499"/>
    <lineage>
        <taxon>Eukaryota</taxon>
        <taxon>Fungi</taxon>
        <taxon>Dikarya</taxon>
        <taxon>Ascomycota</taxon>
        <taxon>Pezizomycotina</taxon>
        <taxon>Dothideomycetes</taxon>
        <taxon>Dothideomycetidae</taxon>
        <taxon>Mycosphaerellales</taxon>
        <taxon>Mycosphaerellaceae</taxon>
        <taxon>Fulvia</taxon>
    </lineage>
</organism>
<evidence type="ECO:0000313" key="2">
    <source>
        <dbReference type="EMBL" id="UJO22284.1"/>
    </source>
</evidence>
<dbReference type="OMA" id="FKHDIAF"/>
<dbReference type="Gene3D" id="3.40.50.720">
    <property type="entry name" value="NAD(P)-binding Rossmann-like Domain"/>
    <property type="match status" value="1"/>
</dbReference>
<accession>A0A9Q8UTU3</accession>
<dbReference type="GeneID" id="71988909"/>
<dbReference type="InterPro" id="IPR001509">
    <property type="entry name" value="Epimerase_deHydtase"/>
</dbReference>
<reference evidence="2" key="1">
    <citation type="submission" date="2021-12" db="EMBL/GenBank/DDBJ databases">
        <authorList>
            <person name="Zaccaron A."/>
            <person name="Stergiopoulos I."/>
        </authorList>
    </citation>
    <scope>NUCLEOTIDE SEQUENCE</scope>
    <source>
        <strain evidence="2">Race5_Kim</strain>
    </source>
</reference>